<name>A0AC34RKX1_9BILA</name>
<organism evidence="1 2">
    <name type="scientific">Panagrolaimus sp. JU765</name>
    <dbReference type="NCBI Taxonomy" id="591449"/>
    <lineage>
        <taxon>Eukaryota</taxon>
        <taxon>Metazoa</taxon>
        <taxon>Ecdysozoa</taxon>
        <taxon>Nematoda</taxon>
        <taxon>Chromadorea</taxon>
        <taxon>Rhabditida</taxon>
        <taxon>Tylenchina</taxon>
        <taxon>Panagrolaimomorpha</taxon>
        <taxon>Panagrolaimoidea</taxon>
        <taxon>Panagrolaimidae</taxon>
        <taxon>Panagrolaimus</taxon>
    </lineage>
</organism>
<evidence type="ECO:0000313" key="1">
    <source>
        <dbReference type="Proteomes" id="UP000887576"/>
    </source>
</evidence>
<evidence type="ECO:0000313" key="2">
    <source>
        <dbReference type="WBParaSite" id="JU765_v2.g8001.t1"/>
    </source>
</evidence>
<sequence length="76" mass="8883">MCFCVIFCIFSLINIIIALGWYSEKRYDGKRVFNHHAYEAIFAAIASFVLAALYTVYCFFVFRIWRITPTNGELNV</sequence>
<dbReference type="WBParaSite" id="JU765_v2.g8001.t1">
    <property type="protein sequence ID" value="JU765_v2.g8001.t1"/>
    <property type="gene ID" value="JU765_v2.g8001"/>
</dbReference>
<proteinExistence type="predicted"/>
<reference evidence="2" key="1">
    <citation type="submission" date="2022-11" db="UniProtKB">
        <authorList>
            <consortium name="WormBaseParasite"/>
        </authorList>
    </citation>
    <scope>IDENTIFICATION</scope>
</reference>
<dbReference type="Proteomes" id="UP000887576">
    <property type="component" value="Unplaced"/>
</dbReference>
<protein>
    <submittedName>
        <fullName evidence="2">MARVEL domain-containing protein</fullName>
    </submittedName>
</protein>
<accession>A0AC34RKX1</accession>